<dbReference type="InterPro" id="IPR003439">
    <property type="entry name" value="ABC_transporter-like_ATP-bd"/>
</dbReference>
<dbReference type="PANTHER" id="PTHR42794">
    <property type="entry name" value="HEMIN IMPORT ATP-BINDING PROTEIN HMUV"/>
    <property type="match status" value="1"/>
</dbReference>
<comment type="caution">
    <text evidence="7">The sequence shown here is derived from an EMBL/GenBank/DDBJ whole genome shotgun (WGS) entry which is preliminary data.</text>
</comment>
<evidence type="ECO:0000256" key="4">
    <source>
        <dbReference type="ARBA" id="ARBA00022967"/>
    </source>
</evidence>
<dbReference type="Proteomes" id="UP000766336">
    <property type="component" value="Unassembled WGS sequence"/>
</dbReference>
<accession>A0ABS5QEG9</accession>
<dbReference type="RefSeq" id="WP_213670731.1">
    <property type="nucleotide sequence ID" value="NZ_JAHCDA010000002.1"/>
</dbReference>
<name>A0ABS5QEG9_9PROT</name>
<dbReference type="GO" id="GO:0005524">
    <property type="term" value="F:ATP binding"/>
    <property type="evidence" value="ECO:0007669"/>
    <property type="project" value="UniProtKB-KW"/>
</dbReference>
<evidence type="ECO:0000256" key="1">
    <source>
        <dbReference type="ARBA" id="ARBA00022448"/>
    </source>
</evidence>
<gene>
    <name evidence="7" type="ORF">KHU32_14175</name>
</gene>
<protein>
    <submittedName>
        <fullName evidence="7">ABC transporter ATP-binding protein</fullName>
    </submittedName>
</protein>
<dbReference type="PROSITE" id="PS50893">
    <property type="entry name" value="ABC_TRANSPORTER_2"/>
    <property type="match status" value="1"/>
</dbReference>
<dbReference type="SUPFAM" id="SSF52540">
    <property type="entry name" value="P-loop containing nucleoside triphosphate hydrolases"/>
    <property type="match status" value="1"/>
</dbReference>
<keyword evidence="3 7" id="KW-0067">ATP-binding</keyword>
<evidence type="ECO:0000313" key="7">
    <source>
        <dbReference type="EMBL" id="MBS7812095.1"/>
    </source>
</evidence>
<dbReference type="InterPro" id="IPR027417">
    <property type="entry name" value="P-loop_NTPase"/>
</dbReference>
<dbReference type="Gene3D" id="3.40.50.300">
    <property type="entry name" value="P-loop containing nucleotide triphosphate hydrolases"/>
    <property type="match status" value="1"/>
</dbReference>
<keyword evidence="8" id="KW-1185">Reference proteome</keyword>
<feature type="domain" description="ABC transporter" evidence="6">
    <location>
        <begin position="6"/>
        <end position="237"/>
    </location>
</feature>
<dbReference type="CDD" id="cd03214">
    <property type="entry name" value="ABC_Iron-Siderophores_B12_Hemin"/>
    <property type="match status" value="1"/>
</dbReference>
<dbReference type="PROSITE" id="PS00211">
    <property type="entry name" value="ABC_TRANSPORTER_1"/>
    <property type="match status" value="1"/>
</dbReference>
<dbReference type="InterPro" id="IPR017871">
    <property type="entry name" value="ABC_transporter-like_CS"/>
</dbReference>
<organism evidence="7 8">
    <name type="scientific">Roseococcus pinisoli</name>
    <dbReference type="NCBI Taxonomy" id="2835040"/>
    <lineage>
        <taxon>Bacteria</taxon>
        <taxon>Pseudomonadati</taxon>
        <taxon>Pseudomonadota</taxon>
        <taxon>Alphaproteobacteria</taxon>
        <taxon>Acetobacterales</taxon>
        <taxon>Roseomonadaceae</taxon>
        <taxon>Roseococcus</taxon>
    </lineage>
</organism>
<dbReference type="Pfam" id="PF00005">
    <property type="entry name" value="ABC_tran"/>
    <property type="match status" value="1"/>
</dbReference>
<evidence type="ECO:0000313" key="8">
    <source>
        <dbReference type="Proteomes" id="UP000766336"/>
    </source>
</evidence>
<dbReference type="InterPro" id="IPR003593">
    <property type="entry name" value="AAA+_ATPase"/>
</dbReference>
<keyword evidence="4" id="KW-1278">Translocase</keyword>
<evidence type="ECO:0000256" key="2">
    <source>
        <dbReference type="ARBA" id="ARBA00022741"/>
    </source>
</evidence>
<comment type="function">
    <text evidence="5">Part of the ABC transporter complex HmuTUV involved in hemin import. Responsible for energy coupling to the transport system.</text>
</comment>
<dbReference type="PANTHER" id="PTHR42794:SF1">
    <property type="entry name" value="HEMIN IMPORT ATP-BINDING PROTEIN HMUV"/>
    <property type="match status" value="1"/>
</dbReference>
<dbReference type="SMART" id="SM00382">
    <property type="entry name" value="AAA"/>
    <property type="match status" value="1"/>
</dbReference>
<proteinExistence type="predicted"/>
<keyword evidence="2" id="KW-0547">Nucleotide-binding</keyword>
<sequence>MTPPLLEASGLTVRIGGATLLHDASATLHAGEVLGIVGPNGAGKSTLLRAMTGLPPAPLSGQVQLAGTPLGRLAPAVLARRRGYLPQGDGIAWPLRLHDLVALGRLPWGGADANGAVASALASMGLEGLAEREVTTLSGGERRRALLARVIAGEPEAILADEPTAGLDPGAALEVMATLRALAHRDGAGVALVVHDLNLALRFCDRLVLVAAGTIAADGLPWEVLARAAEAFQVQLHLATGPDGQPFAVPLPRGPELSPR</sequence>
<evidence type="ECO:0000256" key="5">
    <source>
        <dbReference type="ARBA" id="ARBA00037066"/>
    </source>
</evidence>
<dbReference type="EMBL" id="JAHCDA010000002">
    <property type="protein sequence ID" value="MBS7812095.1"/>
    <property type="molecule type" value="Genomic_DNA"/>
</dbReference>
<evidence type="ECO:0000256" key="3">
    <source>
        <dbReference type="ARBA" id="ARBA00022840"/>
    </source>
</evidence>
<evidence type="ECO:0000259" key="6">
    <source>
        <dbReference type="PROSITE" id="PS50893"/>
    </source>
</evidence>
<keyword evidence="1" id="KW-0813">Transport</keyword>
<reference evidence="7 8" key="1">
    <citation type="submission" date="2021-05" db="EMBL/GenBank/DDBJ databases">
        <title>Roseococcus sp. XZZS9, whole genome shotgun sequencing project.</title>
        <authorList>
            <person name="Zhao G."/>
            <person name="Shen L."/>
        </authorList>
    </citation>
    <scope>NUCLEOTIDE SEQUENCE [LARGE SCALE GENOMIC DNA]</scope>
    <source>
        <strain evidence="7 8">XZZS9</strain>
    </source>
</reference>